<dbReference type="SUPFAM" id="SSF46785">
    <property type="entry name" value="Winged helix' DNA-binding domain"/>
    <property type="match status" value="1"/>
</dbReference>
<dbReference type="EMBL" id="JAUZMZ010000001">
    <property type="protein sequence ID" value="MEE2030540.1"/>
    <property type="molecule type" value="Genomic_DNA"/>
</dbReference>
<evidence type="ECO:0000259" key="1">
    <source>
        <dbReference type="Pfam" id="PF13649"/>
    </source>
</evidence>
<dbReference type="PANTHER" id="PTHR45128:SF2">
    <property type="entry name" value="METHYLTRANSFERASE DOMAIN-CONTAINING PROTEIN"/>
    <property type="match status" value="1"/>
</dbReference>
<organism evidence="3 4">
    <name type="scientific">Rhodococcus chondri</name>
    <dbReference type="NCBI Taxonomy" id="3065941"/>
    <lineage>
        <taxon>Bacteria</taxon>
        <taxon>Bacillati</taxon>
        <taxon>Actinomycetota</taxon>
        <taxon>Actinomycetes</taxon>
        <taxon>Mycobacteriales</taxon>
        <taxon>Nocardiaceae</taxon>
        <taxon>Rhodococcus</taxon>
    </lineage>
</organism>
<dbReference type="EC" id="2.1.-.-" evidence="3"/>
<name>A0ABU7JKH7_9NOCA</name>
<evidence type="ECO:0000313" key="4">
    <source>
        <dbReference type="Proteomes" id="UP001331936"/>
    </source>
</evidence>
<dbReference type="GO" id="GO:0032259">
    <property type="term" value="P:methylation"/>
    <property type="evidence" value="ECO:0007669"/>
    <property type="project" value="UniProtKB-KW"/>
</dbReference>
<reference evidence="3 4" key="1">
    <citation type="submission" date="2023-08" db="EMBL/GenBank/DDBJ databases">
        <authorList>
            <person name="Girao M."/>
            <person name="Carvalho M.F."/>
        </authorList>
    </citation>
    <scope>NUCLEOTIDE SEQUENCE [LARGE SCALE GENOMIC DNA]</scope>
    <source>
        <strain evidence="3 4">CC-R104</strain>
    </source>
</reference>
<gene>
    <name evidence="3" type="ORF">Q8814_00160</name>
</gene>
<dbReference type="PANTHER" id="PTHR45128">
    <property type="entry name" value="METHYLTRANSFERASE TYPE 11"/>
    <property type="match status" value="1"/>
</dbReference>
<sequence>MSAPTPPRTDTVDAFAQRVVDATLGAIDLISIYLGDRLGWYRSLAADGPATSQELAVRTGTHPRYAREWLEQQAVTGLLTVDNGEPPCFALSPAGAEVLTDDRSLNFLAPLPRLLSSAVVQLPALLEAYRTGGGVGWAQYGDDARESQADVNRPWFEQMLPGALRSVAEVDSLLRTPGTAIADIGCGGGWSTIALARTYPEASLHGFDIDPASAELARSNAASEPAVAQRITITAADATALPESTFQAVFAFECMHDMPQPVEVLAAARRSLVPGGMVIVMDEAVADEFTAPGDDIERLMYGYSLVVCLPDGMSHQPSAGTGTVMRPDTLRRYAQEAGFTRMDVLPIEDFSFFRFYRLQE</sequence>
<dbReference type="InterPro" id="IPR053173">
    <property type="entry name" value="SAM-binding_MTase"/>
</dbReference>
<comment type="caution">
    <text evidence="3">The sequence shown here is derived from an EMBL/GenBank/DDBJ whole genome shotgun (WGS) entry which is preliminary data.</text>
</comment>
<dbReference type="GO" id="GO:0008168">
    <property type="term" value="F:methyltransferase activity"/>
    <property type="evidence" value="ECO:0007669"/>
    <property type="project" value="UniProtKB-KW"/>
</dbReference>
<dbReference type="InterPro" id="IPR036390">
    <property type="entry name" value="WH_DNA-bd_sf"/>
</dbReference>
<proteinExistence type="predicted"/>
<evidence type="ECO:0000313" key="3">
    <source>
        <dbReference type="EMBL" id="MEE2030540.1"/>
    </source>
</evidence>
<dbReference type="InterPro" id="IPR029063">
    <property type="entry name" value="SAM-dependent_MTases_sf"/>
</dbReference>
<dbReference type="Gene3D" id="1.10.10.10">
    <property type="entry name" value="Winged helix-like DNA-binding domain superfamily/Winged helix DNA-binding domain"/>
    <property type="match status" value="1"/>
</dbReference>
<dbReference type="Pfam" id="PF21320">
    <property type="entry name" value="WHD_Rv2258c"/>
    <property type="match status" value="1"/>
</dbReference>
<keyword evidence="3" id="KW-0808">Transferase</keyword>
<dbReference type="Pfam" id="PF13649">
    <property type="entry name" value="Methyltransf_25"/>
    <property type="match status" value="1"/>
</dbReference>
<dbReference type="Proteomes" id="UP001331936">
    <property type="component" value="Unassembled WGS sequence"/>
</dbReference>
<accession>A0ABU7JKH7</accession>
<dbReference type="RefSeq" id="WP_330149966.1">
    <property type="nucleotide sequence ID" value="NZ_JAUZMZ010000001.1"/>
</dbReference>
<feature type="domain" description="S-adenosylmethionine-dependent methyltransferase Rv2258c-like winged HTH" evidence="2">
    <location>
        <begin position="31"/>
        <end position="100"/>
    </location>
</feature>
<keyword evidence="3" id="KW-0489">Methyltransferase</keyword>
<protein>
    <submittedName>
        <fullName evidence="3">Class I SAM-dependent methyltransferase</fullName>
        <ecNumber evidence="3">2.1.-.-</ecNumber>
    </submittedName>
</protein>
<evidence type="ECO:0000259" key="2">
    <source>
        <dbReference type="Pfam" id="PF21320"/>
    </source>
</evidence>
<feature type="domain" description="Methyltransferase" evidence="1">
    <location>
        <begin position="181"/>
        <end position="276"/>
    </location>
</feature>
<dbReference type="CDD" id="cd02440">
    <property type="entry name" value="AdoMet_MTases"/>
    <property type="match status" value="1"/>
</dbReference>
<dbReference type="SUPFAM" id="SSF53335">
    <property type="entry name" value="S-adenosyl-L-methionine-dependent methyltransferases"/>
    <property type="match status" value="1"/>
</dbReference>
<keyword evidence="4" id="KW-1185">Reference proteome</keyword>
<dbReference type="InterPro" id="IPR036388">
    <property type="entry name" value="WH-like_DNA-bd_sf"/>
</dbReference>
<dbReference type="InterPro" id="IPR041698">
    <property type="entry name" value="Methyltransf_25"/>
</dbReference>
<dbReference type="Gene3D" id="3.40.50.150">
    <property type="entry name" value="Vaccinia Virus protein VP39"/>
    <property type="match status" value="1"/>
</dbReference>
<dbReference type="InterPro" id="IPR048711">
    <property type="entry name" value="WHD_Rv2258c"/>
</dbReference>